<evidence type="ECO:0000259" key="2">
    <source>
        <dbReference type="Pfam" id="PF01261"/>
    </source>
</evidence>
<feature type="signal peptide" evidence="1">
    <location>
        <begin position="1"/>
        <end position="25"/>
    </location>
</feature>
<accession>A0A291QVW5</accession>
<gene>
    <name evidence="3" type="ORF">COR50_13350</name>
</gene>
<proteinExistence type="predicted"/>
<dbReference type="InterPro" id="IPR036237">
    <property type="entry name" value="Xyl_isomerase-like_sf"/>
</dbReference>
<dbReference type="InterPro" id="IPR050312">
    <property type="entry name" value="IolE/XylAMocC-like"/>
</dbReference>
<dbReference type="Gene3D" id="3.20.20.150">
    <property type="entry name" value="Divalent-metal-dependent TIM barrel enzymes"/>
    <property type="match status" value="1"/>
</dbReference>
<reference evidence="3 4" key="1">
    <citation type="submission" date="2017-10" db="EMBL/GenBank/DDBJ databases">
        <title>Paenichitinophaga pekingensis gen. nov., sp. nov., isolated from activated sludge.</title>
        <authorList>
            <person name="Jin D."/>
            <person name="Kong X."/>
            <person name="Deng Y."/>
            <person name="Bai Z."/>
        </authorList>
    </citation>
    <scope>NUCLEOTIDE SEQUENCE [LARGE SCALE GENOMIC DNA]</scope>
    <source>
        <strain evidence="3 4">13</strain>
    </source>
</reference>
<feature type="chain" id="PRO_5013376122" evidence="1">
    <location>
        <begin position="26"/>
        <end position="288"/>
    </location>
</feature>
<dbReference type="SUPFAM" id="SSF51658">
    <property type="entry name" value="Xylose isomerase-like"/>
    <property type="match status" value="1"/>
</dbReference>
<evidence type="ECO:0000256" key="1">
    <source>
        <dbReference type="SAM" id="SignalP"/>
    </source>
</evidence>
<keyword evidence="3" id="KW-0413">Isomerase</keyword>
<dbReference type="PANTHER" id="PTHR12110">
    <property type="entry name" value="HYDROXYPYRUVATE ISOMERASE"/>
    <property type="match status" value="1"/>
</dbReference>
<protein>
    <submittedName>
        <fullName evidence="3">Xylose isomerase</fullName>
    </submittedName>
</protein>
<name>A0A291QVW5_9BACT</name>
<dbReference type="PANTHER" id="PTHR12110:SF41">
    <property type="entry name" value="INOSOSE DEHYDRATASE"/>
    <property type="match status" value="1"/>
</dbReference>
<organism evidence="3 4">
    <name type="scientific">Chitinophaga caeni</name>
    <dbReference type="NCBI Taxonomy" id="2029983"/>
    <lineage>
        <taxon>Bacteria</taxon>
        <taxon>Pseudomonadati</taxon>
        <taxon>Bacteroidota</taxon>
        <taxon>Chitinophagia</taxon>
        <taxon>Chitinophagales</taxon>
        <taxon>Chitinophagaceae</taxon>
        <taxon>Chitinophaga</taxon>
    </lineage>
</organism>
<dbReference type="GO" id="GO:0016853">
    <property type="term" value="F:isomerase activity"/>
    <property type="evidence" value="ECO:0007669"/>
    <property type="project" value="UniProtKB-KW"/>
</dbReference>
<sequence>MRRRQFLQSLAVGAVSLSATSSLFARAPHSKSLGLQLFSVRDYVAKDLEGTLERLAKIGYKKLEIYGYDGKFFGKTTAEFKRILDNTGMKVISSHHTTGIAMKMKGTLTDGWDKAVEDIHSLGAKYMACAFLFPQERTAENYAKLPDLLNKSGEKSKKAGIQFAYHNHDFEFEKYKDTLVYDYLVNSTQANLVKMEMDLYWISKAGHDPVAYFDKYPGRFPLWHVKDMEAGTGDITNVGGGVINFDKIFAARKKAGLEQWFVEQDVSKGDMFESIKKSYDYLIKKPYV</sequence>
<evidence type="ECO:0000313" key="3">
    <source>
        <dbReference type="EMBL" id="ATL48071.1"/>
    </source>
</evidence>
<dbReference type="EMBL" id="CP023777">
    <property type="protein sequence ID" value="ATL48071.1"/>
    <property type="molecule type" value="Genomic_DNA"/>
</dbReference>
<dbReference type="Pfam" id="PF01261">
    <property type="entry name" value="AP_endonuc_2"/>
    <property type="match status" value="1"/>
</dbReference>
<dbReference type="InterPro" id="IPR013022">
    <property type="entry name" value="Xyl_isomerase-like_TIM-brl"/>
</dbReference>
<evidence type="ECO:0000313" key="4">
    <source>
        <dbReference type="Proteomes" id="UP000220133"/>
    </source>
</evidence>
<dbReference type="KEGG" id="cbae:COR50_13350"/>
<dbReference type="Proteomes" id="UP000220133">
    <property type="component" value="Chromosome"/>
</dbReference>
<dbReference type="RefSeq" id="WP_098194448.1">
    <property type="nucleotide sequence ID" value="NZ_CP023777.1"/>
</dbReference>
<dbReference type="OrthoDB" id="9798407at2"/>
<keyword evidence="1" id="KW-0732">Signal</keyword>
<keyword evidence="4" id="KW-1185">Reference proteome</keyword>
<dbReference type="AlphaFoldDB" id="A0A291QVW5"/>
<feature type="domain" description="Xylose isomerase-like TIM barrel" evidence="2">
    <location>
        <begin position="53"/>
        <end position="262"/>
    </location>
</feature>